<sequence>MRLVALVLCAATLAACTEVEQAVDNTARRGAKGVVTETLATRFPQVPKELITPFTDCIIDNSSAVEIREYAKAAVVGVDDGTVETVRTVLGRPETAACLQAKVLASATT</sequence>
<accession>A0A061STQ7</accession>
<proteinExistence type="predicted"/>
<protein>
    <submittedName>
        <fullName evidence="1">Succinate dehydrogenase</fullName>
    </submittedName>
</protein>
<dbReference type="Proteomes" id="UP000027337">
    <property type="component" value="Unassembled WGS sequence"/>
</dbReference>
<evidence type="ECO:0000313" key="4">
    <source>
        <dbReference type="Proteomes" id="UP000244092"/>
    </source>
</evidence>
<reference evidence="2 4" key="2">
    <citation type="submission" date="2018-04" db="EMBL/GenBank/DDBJ databases">
        <title>Genomic Encyclopedia of Archaeal and Bacterial Type Strains, Phase II (KMG-II): from individual species to whole genera.</title>
        <authorList>
            <person name="Goeker M."/>
        </authorList>
    </citation>
    <scope>NUCLEOTIDE SEQUENCE [LARGE SCALE GENOMIC DNA]</scope>
    <source>
        <strain evidence="2 4">DSM 12244</strain>
    </source>
</reference>
<reference evidence="1 3" key="1">
    <citation type="journal article" date="2014" name="Genome Announc.">
        <title>Draft Genome Sequences of Two Isolates of the Roseobacter Group, Sulfitobacter sp. Strains 3SOLIMAR09 and 1FIGIMAR09, from Harbors of Mallorca Island (Mediterranean Sea).</title>
        <authorList>
            <person name="Mas-Llado M."/>
            <person name="Pina-Villalonga J.M."/>
            <person name="Brunet-Galmes I."/>
            <person name="Nogales B."/>
            <person name="Bosch R."/>
        </authorList>
    </citation>
    <scope>NUCLEOTIDE SEQUENCE [LARGE SCALE GENOMIC DNA]</scope>
    <source>
        <strain evidence="1 3">1FIGIMAR09</strain>
    </source>
</reference>
<dbReference type="Proteomes" id="UP000244092">
    <property type="component" value="Unassembled WGS sequence"/>
</dbReference>
<dbReference type="eggNOG" id="ENOG5032SYC">
    <property type="taxonomic scope" value="Bacteria"/>
</dbReference>
<dbReference type="PROSITE" id="PS51257">
    <property type="entry name" value="PROKAR_LIPOPROTEIN"/>
    <property type="match status" value="1"/>
</dbReference>
<keyword evidence="3" id="KW-1185">Reference proteome</keyword>
<dbReference type="AlphaFoldDB" id="A0A061STQ7"/>
<name>A0A061STQ7_9RHOB</name>
<organism evidence="1 3">
    <name type="scientific">Sulfitobacter mediterraneus</name>
    <dbReference type="NCBI Taxonomy" id="83219"/>
    <lineage>
        <taxon>Bacteria</taxon>
        <taxon>Pseudomonadati</taxon>
        <taxon>Pseudomonadota</taxon>
        <taxon>Alphaproteobacteria</taxon>
        <taxon>Rhodobacterales</taxon>
        <taxon>Roseobacteraceae</taxon>
        <taxon>Sulfitobacter</taxon>
    </lineage>
</organism>
<evidence type="ECO:0000313" key="3">
    <source>
        <dbReference type="Proteomes" id="UP000027337"/>
    </source>
</evidence>
<gene>
    <name evidence="2" type="ORF">C8N31_10985</name>
    <name evidence="1" type="ORF">PM02_11970</name>
</gene>
<dbReference type="OrthoDB" id="7867642at2"/>
<dbReference type="GeneID" id="72440261"/>
<comment type="caution">
    <text evidence="1">The sequence shown here is derived from an EMBL/GenBank/DDBJ whole genome shotgun (WGS) entry which is preliminary data.</text>
</comment>
<dbReference type="RefSeq" id="WP_025046590.1">
    <property type="nucleotide sequence ID" value="NZ_CANMAK010000009.1"/>
</dbReference>
<dbReference type="STRING" id="83219.PM02_11970"/>
<dbReference type="EMBL" id="QBKU01000009">
    <property type="protein sequence ID" value="PTX72999.1"/>
    <property type="molecule type" value="Genomic_DNA"/>
</dbReference>
<evidence type="ECO:0000313" key="1">
    <source>
        <dbReference type="EMBL" id="KAJ02804.1"/>
    </source>
</evidence>
<dbReference type="EMBL" id="JEMU01000009">
    <property type="protein sequence ID" value="KAJ02804.1"/>
    <property type="molecule type" value="Genomic_DNA"/>
</dbReference>
<evidence type="ECO:0000313" key="2">
    <source>
        <dbReference type="EMBL" id="PTX72999.1"/>
    </source>
</evidence>